<protein>
    <submittedName>
        <fullName evidence="2">Uncharacterized protein</fullName>
    </submittedName>
</protein>
<accession>A0A1E7KND5</accession>
<evidence type="ECO:0000313" key="2">
    <source>
        <dbReference type="EMBL" id="OEV05455.1"/>
    </source>
</evidence>
<feature type="signal peptide" evidence="1">
    <location>
        <begin position="1"/>
        <end position="26"/>
    </location>
</feature>
<reference evidence="2 3" key="1">
    <citation type="journal article" date="2016" name="Front. Microbiol.">
        <title>Comparative Genomics Analysis of Streptomyces Species Reveals Their Adaptation to the Marine Environment and Their Diversity at the Genomic Level.</title>
        <authorList>
            <person name="Tian X."/>
            <person name="Zhang Z."/>
            <person name="Yang T."/>
            <person name="Chen M."/>
            <person name="Li J."/>
            <person name="Chen F."/>
            <person name="Yang J."/>
            <person name="Li W."/>
            <person name="Zhang B."/>
            <person name="Zhang Z."/>
            <person name="Wu J."/>
            <person name="Zhang C."/>
            <person name="Long L."/>
            <person name="Xiao J."/>
        </authorList>
    </citation>
    <scope>NUCLEOTIDE SEQUENCE [LARGE SCALE GENOMIC DNA]</scope>
    <source>
        <strain evidence="2 3">SCSIO 02100</strain>
    </source>
</reference>
<keyword evidence="1" id="KW-0732">Signal</keyword>
<proteinExistence type="predicted"/>
<dbReference type="Proteomes" id="UP000176101">
    <property type="component" value="Unassembled WGS sequence"/>
</dbReference>
<dbReference type="AlphaFoldDB" id="A0A1E7KND5"/>
<sequence length="173" mass="18889">MKFTSRAVRRAALAVGAAALVVPGTAAVATATSEESADGSSTDQALEVTREFYDAYVRATNQGAGKKAERLRERHLGNGLGGYAEEWRERHDEDFVLRSEAPTTVRSYAEAEVDEHEVRVTFGGDAPRTLLVTVDPETRKITQIAELLDSGENTMEYEVTEPGEKLHPKPVRG</sequence>
<dbReference type="Gene3D" id="3.10.450.50">
    <property type="match status" value="1"/>
</dbReference>
<dbReference type="RefSeq" id="WP_070195020.1">
    <property type="nucleotide sequence ID" value="NZ_LJGU01000097.1"/>
</dbReference>
<comment type="caution">
    <text evidence="2">The sequence shown here is derived from an EMBL/GenBank/DDBJ whole genome shotgun (WGS) entry which is preliminary data.</text>
</comment>
<dbReference type="STRING" id="1075402.AN216_03040"/>
<evidence type="ECO:0000313" key="3">
    <source>
        <dbReference type="Proteomes" id="UP000176101"/>
    </source>
</evidence>
<name>A0A1E7KND5_9ACTN</name>
<dbReference type="EMBL" id="LJGU01000097">
    <property type="protein sequence ID" value="OEV05455.1"/>
    <property type="molecule type" value="Genomic_DNA"/>
</dbReference>
<gene>
    <name evidence="2" type="ORF">AN216_03040</name>
</gene>
<feature type="chain" id="PRO_5038469465" evidence="1">
    <location>
        <begin position="27"/>
        <end position="173"/>
    </location>
</feature>
<organism evidence="2 3">
    <name type="scientific">Streptomyces oceani</name>
    <dbReference type="NCBI Taxonomy" id="1075402"/>
    <lineage>
        <taxon>Bacteria</taxon>
        <taxon>Bacillati</taxon>
        <taxon>Actinomycetota</taxon>
        <taxon>Actinomycetes</taxon>
        <taxon>Kitasatosporales</taxon>
        <taxon>Streptomycetaceae</taxon>
        <taxon>Streptomyces</taxon>
    </lineage>
</organism>
<evidence type="ECO:0000256" key="1">
    <source>
        <dbReference type="SAM" id="SignalP"/>
    </source>
</evidence>
<keyword evidence="3" id="KW-1185">Reference proteome</keyword>